<dbReference type="InterPro" id="IPR036249">
    <property type="entry name" value="Thioredoxin-like_sf"/>
</dbReference>
<evidence type="ECO:0000256" key="9">
    <source>
        <dbReference type="PIRSR" id="PIRSR000077-1"/>
    </source>
</evidence>
<reference evidence="12" key="1">
    <citation type="submission" date="2020-08" db="EMBL/GenBank/DDBJ databases">
        <title>Genome public.</title>
        <authorList>
            <person name="Liu C."/>
            <person name="Sun Q."/>
        </authorList>
    </citation>
    <scope>NUCLEOTIDE SEQUENCE</scope>
    <source>
        <strain evidence="12">NSJ-12</strain>
    </source>
</reference>
<feature type="active site" description="Nucleophile" evidence="9">
    <location>
        <position position="33"/>
    </location>
</feature>
<dbReference type="PROSITE" id="PS00194">
    <property type="entry name" value="THIOREDOXIN_1"/>
    <property type="match status" value="1"/>
</dbReference>
<dbReference type="PIRSF" id="PIRSF000077">
    <property type="entry name" value="Thioredoxin"/>
    <property type="match status" value="1"/>
</dbReference>
<dbReference type="SUPFAM" id="SSF52833">
    <property type="entry name" value="Thioredoxin-like"/>
    <property type="match status" value="1"/>
</dbReference>
<comment type="caution">
    <text evidence="12">The sequence shown here is derived from an EMBL/GenBank/DDBJ whole genome shotgun (WGS) entry which is preliminary data.</text>
</comment>
<keyword evidence="13" id="KW-1185">Reference proteome</keyword>
<gene>
    <name evidence="12" type="primary">trxA</name>
    <name evidence="12" type="ORF">H8718_02955</name>
</gene>
<sequence>MSIQITNSNFNKEVLESKVPVLLDFWAPWCGPCRMQGPIVEELANDLEGVAKVCKVNVSEEVELSKMFRVQSIPMLAVVKNGRVVEQQVGLRDKIRLKQMMGV</sequence>
<evidence type="ECO:0000256" key="10">
    <source>
        <dbReference type="PIRSR" id="PIRSR000077-4"/>
    </source>
</evidence>
<dbReference type="PROSITE" id="PS51352">
    <property type="entry name" value="THIOREDOXIN_2"/>
    <property type="match status" value="1"/>
</dbReference>
<evidence type="ECO:0000313" key="12">
    <source>
        <dbReference type="EMBL" id="MBC8578493.1"/>
    </source>
</evidence>
<dbReference type="RefSeq" id="WP_249331478.1">
    <property type="nucleotide sequence ID" value="NZ_JACRSY010000003.1"/>
</dbReference>
<dbReference type="AlphaFoldDB" id="A0A926EI39"/>
<dbReference type="GO" id="GO:0015035">
    <property type="term" value="F:protein-disulfide reductase activity"/>
    <property type="evidence" value="ECO:0007669"/>
    <property type="project" value="UniProtKB-UniRule"/>
</dbReference>
<keyword evidence="4" id="KW-0249">Electron transport</keyword>
<dbReference type="NCBIfam" id="TIGR01068">
    <property type="entry name" value="thioredoxin"/>
    <property type="match status" value="1"/>
</dbReference>
<dbReference type="GO" id="GO:0005829">
    <property type="term" value="C:cytosol"/>
    <property type="evidence" value="ECO:0007669"/>
    <property type="project" value="TreeGrafter"/>
</dbReference>
<dbReference type="Pfam" id="PF00085">
    <property type="entry name" value="Thioredoxin"/>
    <property type="match status" value="1"/>
</dbReference>
<evidence type="ECO:0000256" key="4">
    <source>
        <dbReference type="ARBA" id="ARBA00022982"/>
    </source>
</evidence>
<dbReference type="Gene3D" id="3.40.30.10">
    <property type="entry name" value="Glutaredoxin"/>
    <property type="match status" value="1"/>
</dbReference>
<feature type="site" description="Deprotonates C-terminal active site Cys" evidence="9">
    <location>
        <position position="24"/>
    </location>
</feature>
<feature type="domain" description="Thioredoxin" evidence="11">
    <location>
        <begin position="1"/>
        <end position="103"/>
    </location>
</feature>
<dbReference type="FunFam" id="3.40.30.10:FF:000001">
    <property type="entry name" value="Thioredoxin"/>
    <property type="match status" value="1"/>
</dbReference>
<evidence type="ECO:0000256" key="2">
    <source>
        <dbReference type="ARBA" id="ARBA00020570"/>
    </source>
</evidence>
<evidence type="ECO:0000256" key="1">
    <source>
        <dbReference type="ARBA" id="ARBA00008987"/>
    </source>
</evidence>
<evidence type="ECO:0000256" key="7">
    <source>
        <dbReference type="NCBIfam" id="TIGR01068"/>
    </source>
</evidence>
<dbReference type="EMBL" id="JACRSY010000003">
    <property type="protein sequence ID" value="MBC8578493.1"/>
    <property type="molecule type" value="Genomic_DNA"/>
</dbReference>
<feature type="active site" description="Nucleophile" evidence="9">
    <location>
        <position position="30"/>
    </location>
</feature>
<organism evidence="12 13">
    <name type="scientific">Zhenhengia yiwuensis</name>
    <dbReference type="NCBI Taxonomy" id="2763666"/>
    <lineage>
        <taxon>Bacteria</taxon>
        <taxon>Bacillati</taxon>
        <taxon>Bacillota</taxon>
        <taxon>Clostridia</taxon>
        <taxon>Lachnospirales</taxon>
        <taxon>Lachnospiraceae</taxon>
        <taxon>Zhenhengia</taxon>
    </lineage>
</organism>
<comment type="similarity">
    <text evidence="1 8">Belongs to the thioredoxin family.</text>
</comment>
<evidence type="ECO:0000259" key="11">
    <source>
        <dbReference type="PROSITE" id="PS51352"/>
    </source>
</evidence>
<evidence type="ECO:0000256" key="5">
    <source>
        <dbReference type="ARBA" id="ARBA00023157"/>
    </source>
</evidence>
<proteinExistence type="inferred from homology"/>
<keyword evidence="3" id="KW-0813">Transport</keyword>
<evidence type="ECO:0000313" key="13">
    <source>
        <dbReference type="Proteomes" id="UP000655830"/>
    </source>
</evidence>
<name>A0A926EI39_9FIRM</name>
<dbReference type="GO" id="GO:0045454">
    <property type="term" value="P:cell redox homeostasis"/>
    <property type="evidence" value="ECO:0007669"/>
    <property type="project" value="TreeGrafter"/>
</dbReference>
<accession>A0A926EI39</accession>
<evidence type="ECO:0000256" key="8">
    <source>
        <dbReference type="PIRNR" id="PIRNR000077"/>
    </source>
</evidence>
<feature type="disulfide bond" description="Redox-active" evidence="10">
    <location>
        <begin position="30"/>
        <end position="33"/>
    </location>
</feature>
<feature type="site" description="Contributes to redox potential value" evidence="9">
    <location>
        <position position="31"/>
    </location>
</feature>
<dbReference type="InterPro" id="IPR005746">
    <property type="entry name" value="Thioredoxin"/>
</dbReference>
<protein>
    <recommendedName>
        <fullName evidence="2 7">Thioredoxin</fullName>
    </recommendedName>
</protein>
<evidence type="ECO:0000256" key="6">
    <source>
        <dbReference type="ARBA" id="ARBA00023284"/>
    </source>
</evidence>
<evidence type="ECO:0000256" key="3">
    <source>
        <dbReference type="ARBA" id="ARBA00022448"/>
    </source>
</evidence>
<dbReference type="CDD" id="cd02947">
    <property type="entry name" value="TRX_family"/>
    <property type="match status" value="1"/>
</dbReference>
<keyword evidence="5 10" id="KW-1015">Disulfide bond</keyword>
<feature type="site" description="Contributes to redox potential value" evidence="9">
    <location>
        <position position="32"/>
    </location>
</feature>
<dbReference type="PANTHER" id="PTHR45663:SF11">
    <property type="entry name" value="GEO12009P1"/>
    <property type="match status" value="1"/>
</dbReference>
<dbReference type="InterPro" id="IPR013766">
    <property type="entry name" value="Thioredoxin_domain"/>
</dbReference>
<dbReference type="Proteomes" id="UP000655830">
    <property type="component" value="Unassembled WGS sequence"/>
</dbReference>
<keyword evidence="6 10" id="KW-0676">Redox-active center</keyword>
<dbReference type="InterPro" id="IPR017937">
    <property type="entry name" value="Thioredoxin_CS"/>
</dbReference>
<dbReference type="PANTHER" id="PTHR45663">
    <property type="entry name" value="GEO12009P1"/>
    <property type="match status" value="1"/>
</dbReference>
<dbReference type="PRINTS" id="PR00421">
    <property type="entry name" value="THIOREDOXIN"/>
</dbReference>